<sequence>MGSEQDGDANLGQSAGARAIEARAAIATAQLRSTVKSISSSVGSTSAHGERIVETIDDLIDDVVPELEAAEALTAAQASGRATASRPSVWVSAQQKVGAPS</sequence>
<proteinExistence type="predicted"/>
<accession>A0A137ZYC9</accession>
<organism evidence="2 3">
    <name type="scientific">Tsukamurella pseudospumae</name>
    <dbReference type="NCBI Taxonomy" id="239498"/>
    <lineage>
        <taxon>Bacteria</taxon>
        <taxon>Bacillati</taxon>
        <taxon>Actinomycetota</taxon>
        <taxon>Actinomycetes</taxon>
        <taxon>Mycobacteriales</taxon>
        <taxon>Tsukamurellaceae</taxon>
        <taxon>Tsukamurella</taxon>
    </lineage>
</organism>
<evidence type="ECO:0000313" key="3">
    <source>
        <dbReference type="Proteomes" id="UP000070258"/>
    </source>
</evidence>
<comment type="caution">
    <text evidence="2">The sequence shown here is derived from an EMBL/GenBank/DDBJ whole genome shotgun (WGS) entry which is preliminary data.</text>
</comment>
<evidence type="ECO:0000313" key="2">
    <source>
        <dbReference type="EMBL" id="KXP03175.1"/>
    </source>
</evidence>
<feature type="compositionally biased region" description="Polar residues" evidence="1">
    <location>
        <begin position="80"/>
        <end position="95"/>
    </location>
</feature>
<dbReference type="RefSeq" id="WP_068573697.1">
    <property type="nucleotide sequence ID" value="NZ_LSRF01000058.1"/>
</dbReference>
<dbReference type="STRING" id="239498.AXK60_15060"/>
<name>A0A137ZYC9_9ACTN</name>
<dbReference type="EMBL" id="LSRF01000058">
    <property type="protein sequence ID" value="KXP03175.1"/>
    <property type="molecule type" value="Genomic_DNA"/>
</dbReference>
<gene>
    <name evidence="2" type="ORF">AXK60_15060</name>
</gene>
<evidence type="ECO:0000256" key="1">
    <source>
        <dbReference type="SAM" id="MobiDB-lite"/>
    </source>
</evidence>
<feature type="region of interest" description="Disordered" evidence="1">
    <location>
        <begin position="78"/>
        <end position="101"/>
    </location>
</feature>
<protein>
    <submittedName>
        <fullName evidence="2">Uncharacterized protein</fullName>
    </submittedName>
</protein>
<reference evidence="3" key="1">
    <citation type="submission" date="2016-02" db="EMBL/GenBank/DDBJ databases">
        <authorList>
            <person name="Wen L."/>
            <person name="He K."/>
            <person name="Yang H."/>
        </authorList>
    </citation>
    <scope>NUCLEOTIDE SEQUENCE [LARGE SCALE GENOMIC DNA]</scope>
    <source>
        <strain evidence="3">JCM 15929</strain>
    </source>
</reference>
<dbReference type="AlphaFoldDB" id="A0A137ZYC9"/>
<dbReference type="Proteomes" id="UP000070258">
    <property type="component" value="Unassembled WGS sequence"/>
</dbReference>